<evidence type="ECO:0000313" key="4">
    <source>
        <dbReference type="Proteomes" id="UP001168338"/>
    </source>
</evidence>
<evidence type="ECO:0000313" key="3">
    <source>
        <dbReference type="EMBL" id="MDN7024247.1"/>
    </source>
</evidence>
<feature type="region of interest" description="Disordered" evidence="1">
    <location>
        <begin position="123"/>
        <end position="143"/>
    </location>
</feature>
<dbReference type="Proteomes" id="UP001168338">
    <property type="component" value="Unassembled WGS sequence"/>
</dbReference>
<feature type="domain" description="VOC" evidence="2">
    <location>
        <begin position="5"/>
        <end position="123"/>
    </location>
</feature>
<dbReference type="InterPro" id="IPR029068">
    <property type="entry name" value="Glyas_Bleomycin-R_OHBP_Dase"/>
</dbReference>
<proteinExistence type="predicted"/>
<dbReference type="InterPro" id="IPR004360">
    <property type="entry name" value="Glyas_Fos-R_dOase_dom"/>
</dbReference>
<sequence>MMTNAMIMPTLPVADMARARKFYEEKLGLRFREEREAGALYDAGGGTMLLLYQRAPTKADNTAAAFLVDDIKTEIAELKQKGITFEEYDMPGLKTEGGIATTGQDKIAWFKDTEGNILAMSQIAARPEQERREAEARAAPPAR</sequence>
<dbReference type="Pfam" id="PF00903">
    <property type="entry name" value="Glyoxalase"/>
    <property type="match status" value="1"/>
</dbReference>
<dbReference type="RefSeq" id="WP_301663347.1">
    <property type="nucleotide sequence ID" value="NZ_VCYH01000003.1"/>
</dbReference>
<feature type="compositionally biased region" description="Basic and acidic residues" evidence="1">
    <location>
        <begin position="127"/>
        <end position="136"/>
    </location>
</feature>
<comment type="caution">
    <text evidence="3">The sequence shown here is derived from an EMBL/GenBank/DDBJ whole genome shotgun (WGS) entry which is preliminary data.</text>
</comment>
<name>A0ABT8M8I8_9EURY</name>
<dbReference type="EMBL" id="VCYH01000003">
    <property type="protein sequence ID" value="MDN7024247.1"/>
    <property type="molecule type" value="Genomic_DNA"/>
</dbReference>
<evidence type="ECO:0000256" key="1">
    <source>
        <dbReference type="SAM" id="MobiDB-lite"/>
    </source>
</evidence>
<reference evidence="3" key="1">
    <citation type="submission" date="2019-05" db="EMBL/GenBank/DDBJ databases">
        <title>Methanoculleus sp. FWC-SCC1, a methanogenic archaeon isolated from deep marine cold seep.</title>
        <authorList>
            <person name="Chen Y.-W."/>
            <person name="Chen S.-C."/>
            <person name="Teng N.-H."/>
            <person name="Lai M.-C."/>
        </authorList>
    </citation>
    <scope>NUCLEOTIDE SEQUENCE</scope>
    <source>
        <strain evidence="3">FWC-SCC1</strain>
    </source>
</reference>
<dbReference type="SUPFAM" id="SSF54593">
    <property type="entry name" value="Glyoxalase/Bleomycin resistance protein/Dihydroxybiphenyl dioxygenase"/>
    <property type="match status" value="1"/>
</dbReference>
<evidence type="ECO:0000259" key="2">
    <source>
        <dbReference type="PROSITE" id="PS51819"/>
    </source>
</evidence>
<dbReference type="PROSITE" id="PS51819">
    <property type="entry name" value="VOC"/>
    <property type="match status" value="1"/>
</dbReference>
<dbReference type="InterPro" id="IPR037523">
    <property type="entry name" value="VOC_core"/>
</dbReference>
<accession>A0ABT8M8I8</accession>
<organism evidence="3 4">
    <name type="scientific">Methanoculleus frigidifontis</name>
    <dbReference type="NCBI Taxonomy" id="2584085"/>
    <lineage>
        <taxon>Archaea</taxon>
        <taxon>Methanobacteriati</taxon>
        <taxon>Methanobacteriota</taxon>
        <taxon>Stenosarchaea group</taxon>
        <taxon>Methanomicrobia</taxon>
        <taxon>Methanomicrobiales</taxon>
        <taxon>Methanomicrobiaceae</taxon>
        <taxon>Methanoculleus</taxon>
    </lineage>
</organism>
<gene>
    <name evidence="3" type="ORF">FGU65_04970</name>
</gene>
<keyword evidence="4" id="KW-1185">Reference proteome</keyword>
<protein>
    <submittedName>
        <fullName evidence="3">VOC family protein</fullName>
    </submittedName>
</protein>
<dbReference type="Gene3D" id="3.10.180.10">
    <property type="entry name" value="2,3-Dihydroxybiphenyl 1,2-Dioxygenase, domain 1"/>
    <property type="match status" value="1"/>
</dbReference>